<keyword evidence="1" id="KW-0175">Coiled coil</keyword>
<evidence type="ECO:0000256" key="1">
    <source>
        <dbReference type="SAM" id="Coils"/>
    </source>
</evidence>
<evidence type="ECO:0000313" key="2">
    <source>
        <dbReference type="EMBL" id="CAF3723010.1"/>
    </source>
</evidence>
<name>A0A821W4D8_9BILA</name>
<protein>
    <submittedName>
        <fullName evidence="3">Uncharacterized protein</fullName>
    </submittedName>
</protein>
<comment type="caution">
    <text evidence="3">The sequence shown here is derived from an EMBL/GenBank/DDBJ whole genome shotgun (WGS) entry which is preliminary data.</text>
</comment>
<reference evidence="3" key="1">
    <citation type="submission" date="2021-02" db="EMBL/GenBank/DDBJ databases">
        <authorList>
            <person name="Nowell W R."/>
        </authorList>
    </citation>
    <scope>NUCLEOTIDE SEQUENCE</scope>
</reference>
<dbReference type="EMBL" id="CAJNYV010005100">
    <property type="protein sequence ID" value="CAF3723010.1"/>
    <property type="molecule type" value="Genomic_DNA"/>
</dbReference>
<organism evidence="3 4">
    <name type="scientific">Rotaria socialis</name>
    <dbReference type="NCBI Taxonomy" id="392032"/>
    <lineage>
        <taxon>Eukaryota</taxon>
        <taxon>Metazoa</taxon>
        <taxon>Spiralia</taxon>
        <taxon>Gnathifera</taxon>
        <taxon>Rotifera</taxon>
        <taxon>Eurotatoria</taxon>
        <taxon>Bdelloidea</taxon>
        <taxon>Philodinida</taxon>
        <taxon>Philodinidae</taxon>
        <taxon>Rotaria</taxon>
    </lineage>
</organism>
<dbReference type="Proteomes" id="UP000663865">
    <property type="component" value="Unassembled WGS sequence"/>
</dbReference>
<proteinExistence type="predicted"/>
<accession>A0A821W4D8</accession>
<sequence>MSLNDNLITDISHDLKNILAFVRLNELIESIKIIPKFIKEIMNDIIVDAGNIFSEKFINKLTIINSQSASQDNLDINESIALNITNDTNSMMSLSGNSVLIGEEIEVTSDIENECVDKLGLNESIANQLVNNITFEKNYNKINLNPSNLRSLEGFTYYDCNFTNLFPYNLINEPKQYEQEIKYLPKFINSIAKEIYVEAELEIINRINKAKSKLIEVINNYDRQKIKSFERYHSDWKKWERDDGMKLEILKAILMKFEELYMQHCDNKEIINRIIDRIMKFDCEKFRVFKRTYQNYEDWKEGYYNAIEVEDVVDEFEREYEESLNQVKEINCTTRVASEQECSVKNKVKKSKRKKSKNQVNSIPPVIINNDKTLPREKITNIDLVKYEEIWIDDLNLKVGKNTYINREFLSKLEECWVSKDYYMIKCLCAYKKNKGQLNSNIQSPNRKEFQTFEKELDKYISEINPSQWDRLCNIFKAFSIREDKIIVIMNRGMVEVYNNKDDTDMEIIYLTYGNSIYDKAKILRTVKNMN</sequence>
<feature type="coiled-coil region" evidence="1">
    <location>
        <begin position="306"/>
        <end position="333"/>
    </location>
</feature>
<evidence type="ECO:0000313" key="3">
    <source>
        <dbReference type="EMBL" id="CAF4916776.1"/>
    </source>
</evidence>
<dbReference type="Proteomes" id="UP000663838">
    <property type="component" value="Unassembled WGS sequence"/>
</dbReference>
<evidence type="ECO:0000313" key="4">
    <source>
        <dbReference type="Proteomes" id="UP000663838"/>
    </source>
</evidence>
<dbReference type="EMBL" id="CAJOBS010006836">
    <property type="protein sequence ID" value="CAF4916776.1"/>
    <property type="molecule type" value="Genomic_DNA"/>
</dbReference>
<dbReference type="AlphaFoldDB" id="A0A821W4D8"/>
<gene>
    <name evidence="2" type="ORF">KIK155_LOCUS28102</name>
    <name evidence="3" type="ORF">TOA249_LOCUS31803</name>
</gene>